<dbReference type="AlphaFoldDB" id="M5RF25"/>
<sequence>MCALWSHQSRDNLGYELVKMHKRNRLLHGQCIRKMLGATFA</sequence>
<dbReference type="EMBL" id="ANOG01000708">
    <property type="protein sequence ID" value="EMI18073.1"/>
    <property type="molecule type" value="Genomic_DNA"/>
</dbReference>
<gene>
    <name evidence="1" type="ORF">RMSM_04998</name>
</gene>
<reference evidence="1 2" key="1">
    <citation type="journal article" date="2013" name="Mar. Genomics">
        <title>Expression of sulfatases in Rhodopirellula baltica and the diversity of sulfatases in the genus Rhodopirellula.</title>
        <authorList>
            <person name="Wegner C.E."/>
            <person name="Richter-Heitmann T."/>
            <person name="Klindworth A."/>
            <person name="Klockow C."/>
            <person name="Richter M."/>
            <person name="Achstetter T."/>
            <person name="Glockner F.O."/>
            <person name="Harder J."/>
        </authorList>
    </citation>
    <scope>NUCLEOTIDE SEQUENCE [LARGE SCALE GENOMIC DNA]</scope>
    <source>
        <strain evidence="1 2">SM1</strain>
    </source>
</reference>
<keyword evidence="2" id="KW-1185">Reference proteome</keyword>
<name>M5RF25_9BACT</name>
<protein>
    <submittedName>
        <fullName evidence="1">Uncharacterized protein</fullName>
    </submittedName>
</protein>
<comment type="caution">
    <text evidence="1">The sequence shown here is derived from an EMBL/GenBank/DDBJ whole genome shotgun (WGS) entry which is preliminary data.</text>
</comment>
<dbReference type="PATRIC" id="fig|1265738.3.peg.5026"/>
<evidence type="ECO:0000313" key="1">
    <source>
        <dbReference type="EMBL" id="EMI18073.1"/>
    </source>
</evidence>
<evidence type="ECO:0000313" key="2">
    <source>
        <dbReference type="Proteomes" id="UP000011991"/>
    </source>
</evidence>
<accession>M5RF25</accession>
<organism evidence="1 2">
    <name type="scientific">Rhodopirellula maiorica SM1</name>
    <dbReference type="NCBI Taxonomy" id="1265738"/>
    <lineage>
        <taxon>Bacteria</taxon>
        <taxon>Pseudomonadati</taxon>
        <taxon>Planctomycetota</taxon>
        <taxon>Planctomycetia</taxon>
        <taxon>Pirellulales</taxon>
        <taxon>Pirellulaceae</taxon>
        <taxon>Novipirellula</taxon>
    </lineage>
</organism>
<proteinExistence type="predicted"/>
<dbReference type="Proteomes" id="UP000011991">
    <property type="component" value="Unassembled WGS sequence"/>
</dbReference>